<dbReference type="EMBL" id="WUBI01000005">
    <property type="protein sequence ID" value="MWV46995.1"/>
    <property type="molecule type" value="Genomic_DNA"/>
</dbReference>
<dbReference type="Proteomes" id="UP000460318">
    <property type="component" value="Unassembled WGS sequence"/>
</dbReference>
<evidence type="ECO:0000256" key="4">
    <source>
        <dbReference type="ARBA" id="ARBA00022692"/>
    </source>
</evidence>
<dbReference type="PROSITE" id="PS51846">
    <property type="entry name" value="CNNM"/>
    <property type="match status" value="1"/>
</dbReference>
<keyword evidence="4 10" id="KW-0812">Transmembrane</keyword>
<dbReference type="Pfam" id="PF03471">
    <property type="entry name" value="CorC_HlyC"/>
    <property type="match status" value="1"/>
</dbReference>
<name>A0A7X3IQE3_9BACL</name>
<dbReference type="SUPFAM" id="SSF56176">
    <property type="entry name" value="FAD-binding/transporter-associated domain-like"/>
    <property type="match status" value="1"/>
</dbReference>
<evidence type="ECO:0000256" key="3">
    <source>
        <dbReference type="ARBA" id="ARBA00022475"/>
    </source>
</evidence>
<dbReference type="Pfam" id="PF00571">
    <property type="entry name" value="CBS"/>
    <property type="match status" value="2"/>
</dbReference>
<dbReference type="InterPro" id="IPR044751">
    <property type="entry name" value="Ion_transp-like_CBS"/>
</dbReference>
<dbReference type="RefSeq" id="WP_160500573.1">
    <property type="nucleotide sequence ID" value="NZ_WUBI01000005.1"/>
</dbReference>
<evidence type="ECO:0000259" key="13">
    <source>
        <dbReference type="PROSITE" id="PS51846"/>
    </source>
</evidence>
<dbReference type="PANTHER" id="PTHR43099">
    <property type="entry name" value="UPF0053 PROTEIN YRKA"/>
    <property type="match status" value="1"/>
</dbReference>
<dbReference type="PANTHER" id="PTHR43099:SF2">
    <property type="entry name" value="UPF0053 PROTEIN YRKA"/>
    <property type="match status" value="1"/>
</dbReference>
<comment type="caution">
    <text evidence="14">The sequence shown here is derived from an EMBL/GenBank/DDBJ whole genome shotgun (WGS) entry which is preliminary data.</text>
</comment>
<organism evidence="14 15">
    <name type="scientific">Paenibacillus dendrobii</name>
    <dbReference type="NCBI Taxonomy" id="2691084"/>
    <lineage>
        <taxon>Bacteria</taxon>
        <taxon>Bacillati</taxon>
        <taxon>Bacillota</taxon>
        <taxon>Bacilli</taxon>
        <taxon>Bacillales</taxon>
        <taxon>Paenibacillaceae</taxon>
        <taxon>Paenibacillus</taxon>
    </lineage>
</organism>
<evidence type="ECO:0000259" key="12">
    <source>
        <dbReference type="PROSITE" id="PS51371"/>
    </source>
</evidence>
<reference evidence="14 15" key="1">
    <citation type="submission" date="2019-12" db="EMBL/GenBank/DDBJ databases">
        <title>Paenibacillus sp. nov., an endophytic bacterium isolated from the stem of Dendrobium.</title>
        <authorList>
            <person name="Zhao R."/>
        </authorList>
    </citation>
    <scope>NUCLEOTIDE SEQUENCE [LARGE SCALE GENOMIC DNA]</scope>
    <source>
        <strain evidence="14 15">HJL G12</strain>
    </source>
</reference>
<feature type="domain" description="CBS" evidence="12">
    <location>
        <begin position="288"/>
        <end position="344"/>
    </location>
</feature>
<dbReference type="AlphaFoldDB" id="A0A7X3IQE3"/>
<feature type="domain" description="CNNM transmembrane" evidence="13">
    <location>
        <begin position="1"/>
        <end position="201"/>
    </location>
</feature>
<feature type="transmembrane region" description="Helical" evidence="11">
    <location>
        <begin position="6"/>
        <end position="27"/>
    </location>
</feature>
<dbReference type="Gene3D" id="3.30.465.10">
    <property type="match status" value="1"/>
</dbReference>
<gene>
    <name evidence="14" type="ORF">GRF59_25615</name>
</gene>
<keyword evidence="6 10" id="KW-1133">Transmembrane helix</keyword>
<evidence type="ECO:0000256" key="7">
    <source>
        <dbReference type="ARBA" id="ARBA00023122"/>
    </source>
</evidence>
<feature type="domain" description="CBS" evidence="12">
    <location>
        <begin position="220"/>
        <end position="281"/>
    </location>
</feature>
<keyword evidence="3" id="KW-1003">Cell membrane</keyword>
<keyword evidence="5" id="KW-0677">Repeat</keyword>
<sequence>METVKLLMVIVLILLTSFFVASEYSVIRVRLSRMNQLAAEGNKNAKAVKHIISKLDEFLSACQLGTTLTSMALGWLGESTVERLLHPLFELLHIPGSVESVLSFIIAFLILTYFEVVVGELVPKTVAIQIAEPMALFFARPIIIFYKITYPFNWVLSRSSRLITGLFGIKMMSEEDAALSEAELRFALSEGYRSGEITPTEYRYLNNVFDFDERDAREIMVPRTSIRYVSHDAKVSEVMEAIEGKTFSYLPVMLNGDKDKVTGILHMKELLHEVVRQSCGMNEPITGFIKPVLQMIETIQARDLLTQMQKTGIHMAVLLDEYGGTSGLVTMEDILEEIVGDIPSASSPNAVSDDAAALITTTENNRYLLDPHVLIHDINRKLKTHIPVGDEVYTIGGWMLSEKFDLQEGDRLQADDCIFTALHMEGPRIIQIEAQKLEPGQKESPAEIHS</sequence>
<evidence type="ECO:0000256" key="10">
    <source>
        <dbReference type="PROSITE-ProRule" id="PRU01193"/>
    </source>
</evidence>
<evidence type="ECO:0000256" key="1">
    <source>
        <dbReference type="ARBA" id="ARBA00004651"/>
    </source>
</evidence>
<evidence type="ECO:0000256" key="11">
    <source>
        <dbReference type="SAM" id="Phobius"/>
    </source>
</evidence>
<dbReference type="InterPro" id="IPR051676">
    <property type="entry name" value="UPF0053_domain"/>
</dbReference>
<dbReference type="InterPro" id="IPR002550">
    <property type="entry name" value="CNNM"/>
</dbReference>
<evidence type="ECO:0000313" key="15">
    <source>
        <dbReference type="Proteomes" id="UP000460318"/>
    </source>
</evidence>
<dbReference type="GO" id="GO:0005886">
    <property type="term" value="C:plasma membrane"/>
    <property type="evidence" value="ECO:0007669"/>
    <property type="project" value="UniProtKB-SubCell"/>
</dbReference>
<evidence type="ECO:0000313" key="14">
    <source>
        <dbReference type="EMBL" id="MWV46995.1"/>
    </source>
</evidence>
<dbReference type="InterPro" id="IPR005170">
    <property type="entry name" value="Transptr-assoc_dom"/>
</dbReference>
<dbReference type="Gene3D" id="3.10.580.10">
    <property type="entry name" value="CBS-domain"/>
    <property type="match status" value="1"/>
</dbReference>
<keyword evidence="15" id="KW-1185">Reference proteome</keyword>
<evidence type="ECO:0000256" key="2">
    <source>
        <dbReference type="ARBA" id="ARBA00006337"/>
    </source>
</evidence>
<feature type="transmembrane region" description="Helical" evidence="11">
    <location>
        <begin position="91"/>
        <end position="114"/>
    </location>
</feature>
<dbReference type="CDD" id="cd04590">
    <property type="entry name" value="CBS_pair_CorC_HlyC_assoc"/>
    <property type="match status" value="1"/>
</dbReference>
<keyword evidence="8 10" id="KW-0472">Membrane</keyword>
<dbReference type="SMART" id="SM01091">
    <property type="entry name" value="CorC_HlyC"/>
    <property type="match status" value="1"/>
</dbReference>
<evidence type="ECO:0000256" key="8">
    <source>
        <dbReference type="ARBA" id="ARBA00023136"/>
    </source>
</evidence>
<dbReference type="PROSITE" id="PS51371">
    <property type="entry name" value="CBS"/>
    <property type="match status" value="2"/>
</dbReference>
<dbReference type="GO" id="GO:0050660">
    <property type="term" value="F:flavin adenine dinucleotide binding"/>
    <property type="evidence" value="ECO:0007669"/>
    <property type="project" value="InterPro"/>
</dbReference>
<feature type="transmembrane region" description="Helical" evidence="11">
    <location>
        <begin position="134"/>
        <end position="156"/>
    </location>
</feature>
<dbReference type="InterPro" id="IPR046342">
    <property type="entry name" value="CBS_dom_sf"/>
</dbReference>
<proteinExistence type="inferred from homology"/>
<dbReference type="InterPro" id="IPR000644">
    <property type="entry name" value="CBS_dom"/>
</dbReference>
<dbReference type="FunFam" id="3.10.580.10:FF:000002">
    <property type="entry name" value="Magnesium/cobalt efflux protein CorC"/>
    <property type="match status" value="1"/>
</dbReference>
<dbReference type="Pfam" id="PF01595">
    <property type="entry name" value="CNNM"/>
    <property type="match status" value="1"/>
</dbReference>
<dbReference type="InterPro" id="IPR016169">
    <property type="entry name" value="FAD-bd_PCMH_sub2"/>
</dbReference>
<comment type="subcellular location">
    <subcellularLocation>
        <location evidence="1">Cell membrane</location>
        <topology evidence="1">Multi-pass membrane protein</topology>
    </subcellularLocation>
</comment>
<dbReference type="InterPro" id="IPR036318">
    <property type="entry name" value="FAD-bd_PCMH-like_sf"/>
</dbReference>
<keyword evidence="7 9" id="KW-0129">CBS domain</keyword>
<evidence type="ECO:0000256" key="5">
    <source>
        <dbReference type="ARBA" id="ARBA00022737"/>
    </source>
</evidence>
<comment type="similarity">
    <text evidence="2">Belongs to the UPF0053 family.</text>
</comment>
<evidence type="ECO:0000256" key="9">
    <source>
        <dbReference type="PROSITE-ProRule" id="PRU00703"/>
    </source>
</evidence>
<protein>
    <submittedName>
        <fullName evidence="14">DUF21 domain-containing protein</fullName>
    </submittedName>
</protein>
<accession>A0A7X3IQE3</accession>
<evidence type="ECO:0000256" key="6">
    <source>
        <dbReference type="ARBA" id="ARBA00022989"/>
    </source>
</evidence>
<dbReference type="SUPFAM" id="SSF54631">
    <property type="entry name" value="CBS-domain pair"/>
    <property type="match status" value="1"/>
</dbReference>